<accession>A0ABN9UJE3</accession>
<organism evidence="2 3">
    <name type="scientific">Prorocentrum cordatum</name>
    <dbReference type="NCBI Taxonomy" id="2364126"/>
    <lineage>
        <taxon>Eukaryota</taxon>
        <taxon>Sar</taxon>
        <taxon>Alveolata</taxon>
        <taxon>Dinophyceae</taxon>
        <taxon>Prorocentrales</taxon>
        <taxon>Prorocentraceae</taxon>
        <taxon>Prorocentrum</taxon>
    </lineage>
</organism>
<keyword evidence="3" id="KW-1185">Reference proteome</keyword>
<dbReference type="EMBL" id="CAUYUJ010015935">
    <property type="protein sequence ID" value="CAK0859822.1"/>
    <property type="molecule type" value="Genomic_DNA"/>
</dbReference>
<protein>
    <submittedName>
        <fullName evidence="2">Uncharacterized protein</fullName>
    </submittedName>
</protein>
<feature type="compositionally biased region" description="Basic residues" evidence="1">
    <location>
        <begin position="69"/>
        <end position="78"/>
    </location>
</feature>
<name>A0ABN9UJE3_9DINO</name>
<feature type="region of interest" description="Disordered" evidence="1">
    <location>
        <begin position="69"/>
        <end position="109"/>
    </location>
</feature>
<sequence>MLGIKLQEIANHTCLHFQGTAGSRRDDVGVCLSTPWRIARPRTITAHLIDNSGPVARWWATRRRSTLNARHGGHRRSGAARSLPCGAAARPPRGAEPKLRGSATGWMMGRLPTATTTDWKMTAAVAGRPLSGAGTARGPARTRTALSRHSGWEKDMLSVEVLFQKLNLPVQNHNSSFICTAGSPSPPTPASLPPRSGTISPMASTLRKDDVEGG</sequence>
<dbReference type="Proteomes" id="UP001189429">
    <property type="component" value="Unassembled WGS sequence"/>
</dbReference>
<comment type="caution">
    <text evidence="2">The sequence shown here is derived from an EMBL/GenBank/DDBJ whole genome shotgun (WGS) entry which is preliminary data.</text>
</comment>
<reference evidence="2" key="1">
    <citation type="submission" date="2023-10" db="EMBL/GenBank/DDBJ databases">
        <authorList>
            <person name="Chen Y."/>
            <person name="Shah S."/>
            <person name="Dougan E. K."/>
            <person name="Thang M."/>
            <person name="Chan C."/>
        </authorList>
    </citation>
    <scope>NUCLEOTIDE SEQUENCE [LARGE SCALE GENOMIC DNA]</scope>
</reference>
<gene>
    <name evidence="2" type="ORF">PCOR1329_LOCUS49055</name>
</gene>
<proteinExistence type="predicted"/>
<feature type="compositionally biased region" description="Low complexity" evidence="1">
    <location>
        <begin position="79"/>
        <end position="92"/>
    </location>
</feature>
<evidence type="ECO:0000256" key="1">
    <source>
        <dbReference type="SAM" id="MobiDB-lite"/>
    </source>
</evidence>
<evidence type="ECO:0000313" key="3">
    <source>
        <dbReference type="Proteomes" id="UP001189429"/>
    </source>
</evidence>
<evidence type="ECO:0000313" key="2">
    <source>
        <dbReference type="EMBL" id="CAK0859822.1"/>
    </source>
</evidence>
<feature type="region of interest" description="Disordered" evidence="1">
    <location>
        <begin position="181"/>
        <end position="214"/>
    </location>
</feature>